<keyword evidence="2" id="KW-0472">Membrane</keyword>
<dbReference type="CTD" id="2315"/>
<reference evidence="3" key="4">
    <citation type="submission" date="2025-09" db="UniProtKB">
        <authorList>
            <consortium name="Ensembl"/>
        </authorList>
    </citation>
    <scope>IDENTIFICATION</scope>
</reference>
<reference evidence="4" key="2">
    <citation type="journal article" date="2013" name="Nat. Genet.">
        <title>The draft genomes of soft-shell turtle and green sea turtle yield insights into the development and evolution of the turtle-specific body plan.</title>
        <authorList>
            <person name="Wang Z."/>
            <person name="Pascual-Anaya J."/>
            <person name="Zadissa A."/>
            <person name="Li W."/>
            <person name="Niimura Y."/>
            <person name="Huang Z."/>
            <person name="Li C."/>
            <person name="White S."/>
            <person name="Xiong Z."/>
            <person name="Fang D."/>
            <person name="Wang B."/>
            <person name="Ming Y."/>
            <person name="Chen Y."/>
            <person name="Zheng Y."/>
            <person name="Kuraku S."/>
            <person name="Pignatelli M."/>
            <person name="Herrero J."/>
            <person name="Beal K."/>
            <person name="Nozawa M."/>
            <person name="Li Q."/>
            <person name="Wang J."/>
            <person name="Zhang H."/>
            <person name="Yu L."/>
            <person name="Shigenobu S."/>
            <person name="Wang J."/>
            <person name="Liu J."/>
            <person name="Flicek P."/>
            <person name="Searle S."/>
            <person name="Wang J."/>
            <person name="Kuratani S."/>
            <person name="Yin Y."/>
            <person name="Aken B."/>
            <person name="Zhang G."/>
            <person name="Irie N."/>
        </authorList>
    </citation>
    <scope>NUCLEOTIDE SEQUENCE [LARGE SCALE GENOMIC DNA]</scope>
    <source>
        <strain evidence="4">Daiwa-1</strain>
    </source>
</reference>
<keyword evidence="2" id="KW-1133">Transmembrane helix</keyword>
<accession>K7FC82</accession>
<reference evidence="3" key="3">
    <citation type="submission" date="2025-08" db="UniProtKB">
        <authorList>
            <consortium name="Ensembl"/>
        </authorList>
    </citation>
    <scope>IDENTIFICATION</scope>
</reference>
<gene>
    <name evidence="3" type="primary">MLANA</name>
</gene>
<evidence type="ECO:0000256" key="1">
    <source>
        <dbReference type="SAM" id="MobiDB-lite"/>
    </source>
</evidence>
<keyword evidence="4" id="KW-1185">Reference proteome</keyword>
<evidence type="ECO:0000313" key="3">
    <source>
        <dbReference type="Ensembl" id="ENSPSIP00000005642.1"/>
    </source>
</evidence>
<dbReference type="Ensembl" id="ENSPSIT00000005675.1">
    <property type="protein sequence ID" value="ENSPSIP00000005642.1"/>
    <property type="gene ID" value="ENSPSIG00000005246.1"/>
</dbReference>
<organism evidence="3 4">
    <name type="scientific">Pelodiscus sinensis</name>
    <name type="common">Chinese softshell turtle</name>
    <name type="synonym">Trionyx sinensis</name>
    <dbReference type="NCBI Taxonomy" id="13735"/>
    <lineage>
        <taxon>Eukaryota</taxon>
        <taxon>Metazoa</taxon>
        <taxon>Chordata</taxon>
        <taxon>Craniata</taxon>
        <taxon>Vertebrata</taxon>
        <taxon>Euteleostomi</taxon>
        <taxon>Archelosauria</taxon>
        <taxon>Testudinata</taxon>
        <taxon>Testudines</taxon>
        <taxon>Cryptodira</taxon>
        <taxon>Trionychia</taxon>
        <taxon>Trionychidae</taxon>
        <taxon>Pelodiscus</taxon>
    </lineage>
</organism>
<dbReference type="GeneTree" id="ENSGT00390000009531"/>
<sequence length="113" mass="12178">MPKGDHQTDGIFSRGKRYTYLTAEEAAGIGILVVVLGVLLIIGCWYYKKRCGYKSLPSKSSGAGRMRSMASEDVPLDSKALLQECSNFHSVVPDAPPAYDKISAAPSPPPYSP</sequence>
<protein>
    <submittedName>
        <fullName evidence="3">Melan-A</fullName>
    </submittedName>
</protein>
<dbReference type="KEGG" id="pss:102457421"/>
<dbReference type="GO" id="GO:0005789">
    <property type="term" value="C:endoplasmic reticulum membrane"/>
    <property type="evidence" value="ECO:0007669"/>
    <property type="project" value="Ensembl"/>
</dbReference>
<evidence type="ECO:0000313" key="4">
    <source>
        <dbReference type="Proteomes" id="UP000007267"/>
    </source>
</evidence>
<dbReference type="GO" id="GO:0042470">
    <property type="term" value="C:melanosome"/>
    <property type="evidence" value="ECO:0007669"/>
    <property type="project" value="Ensembl"/>
</dbReference>
<dbReference type="AlphaFoldDB" id="K7FC82"/>
<evidence type="ECO:0000256" key="2">
    <source>
        <dbReference type="SAM" id="Phobius"/>
    </source>
</evidence>
<feature type="transmembrane region" description="Helical" evidence="2">
    <location>
        <begin position="26"/>
        <end position="47"/>
    </location>
</feature>
<dbReference type="PANTHER" id="PTHR15305">
    <property type="entry name" value="MELANOMA ANTIGEN RECOGNIZED BY T-CELLS 1"/>
    <property type="match status" value="1"/>
</dbReference>
<dbReference type="GO" id="GO:0005802">
    <property type="term" value="C:trans-Golgi network"/>
    <property type="evidence" value="ECO:0007669"/>
    <property type="project" value="Ensembl"/>
</dbReference>
<dbReference type="eggNOG" id="ENOG502S51B">
    <property type="taxonomic scope" value="Eukaryota"/>
</dbReference>
<dbReference type="RefSeq" id="XP_006115208.1">
    <property type="nucleotide sequence ID" value="XM_006115146.4"/>
</dbReference>
<dbReference type="OMA" id="YPKKGHN"/>
<keyword evidence="2" id="KW-0812">Transmembrane</keyword>
<reference evidence="4" key="1">
    <citation type="submission" date="2011-10" db="EMBL/GenBank/DDBJ databases">
        <authorList>
            <consortium name="Soft-shell Turtle Genome Consortium"/>
        </authorList>
    </citation>
    <scope>NUCLEOTIDE SEQUENCE [LARGE SCALE GENOMIC DNA]</scope>
    <source>
        <strain evidence="4">Daiwa-1</strain>
    </source>
</reference>
<dbReference type="PANTHER" id="PTHR15305:SF0">
    <property type="entry name" value="MELANOMA ANTIGEN RECOGNIZED BY T-CELLS 1"/>
    <property type="match status" value="1"/>
</dbReference>
<dbReference type="HOGENOM" id="CLU_167667_0_0_1"/>
<dbReference type="OrthoDB" id="9946040at2759"/>
<dbReference type="GeneID" id="102457421"/>
<name>K7FC82_PELSI</name>
<feature type="region of interest" description="Disordered" evidence="1">
    <location>
        <begin position="92"/>
        <end position="113"/>
    </location>
</feature>
<dbReference type="EMBL" id="AGCU01033662">
    <property type="status" value="NOT_ANNOTATED_CDS"/>
    <property type="molecule type" value="Genomic_DNA"/>
</dbReference>
<dbReference type="STRING" id="13735.ENSPSIP00000005642"/>
<dbReference type="InterPro" id="IPR029242">
    <property type="entry name" value="MLANA"/>
</dbReference>
<dbReference type="Proteomes" id="UP000007267">
    <property type="component" value="Unassembled WGS sequence"/>
</dbReference>
<dbReference type="Pfam" id="PF14991">
    <property type="entry name" value="MLANA"/>
    <property type="match status" value="1"/>
</dbReference>
<proteinExistence type="predicted"/>